<proteinExistence type="predicted"/>
<dbReference type="EMBL" id="CAJOAZ010003149">
    <property type="protein sequence ID" value="CAF3988268.1"/>
    <property type="molecule type" value="Genomic_DNA"/>
</dbReference>
<dbReference type="EMBL" id="CAJNOE010000503">
    <property type="protein sequence ID" value="CAF1247761.1"/>
    <property type="molecule type" value="Genomic_DNA"/>
</dbReference>
<organism evidence="1 5">
    <name type="scientific">Adineta steineri</name>
    <dbReference type="NCBI Taxonomy" id="433720"/>
    <lineage>
        <taxon>Eukaryota</taxon>
        <taxon>Metazoa</taxon>
        <taxon>Spiralia</taxon>
        <taxon>Gnathifera</taxon>
        <taxon>Rotifera</taxon>
        <taxon>Eurotatoria</taxon>
        <taxon>Bdelloidea</taxon>
        <taxon>Adinetida</taxon>
        <taxon>Adinetidae</taxon>
        <taxon>Adineta</taxon>
    </lineage>
</organism>
<protein>
    <submittedName>
        <fullName evidence="1">Uncharacterized protein</fullName>
    </submittedName>
</protein>
<dbReference type="Proteomes" id="UP000663860">
    <property type="component" value="Unassembled WGS sequence"/>
</dbReference>
<dbReference type="Proteomes" id="UP000663868">
    <property type="component" value="Unassembled WGS sequence"/>
</dbReference>
<dbReference type="Proteomes" id="UP000663844">
    <property type="component" value="Unassembled WGS sequence"/>
</dbReference>
<evidence type="ECO:0000313" key="3">
    <source>
        <dbReference type="EMBL" id="CAF4002272.1"/>
    </source>
</evidence>
<dbReference type="EMBL" id="CAJOAY010003104">
    <property type="protein sequence ID" value="CAF4002272.1"/>
    <property type="molecule type" value="Genomic_DNA"/>
</dbReference>
<gene>
    <name evidence="1" type="ORF">IZO911_LOCUS31170</name>
    <name evidence="4" type="ORF">KXQ929_LOCUS34222</name>
    <name evidence="3" type="ORF">OKA104_LOCUS29856</name>
    <name evidence="2" type="ORF">OXD698_LOCUS28795</name>
</gene>
<reference evidence="1" key="1">
    <citation type="submission" date="2021-02" db="EMBL/GenBank/DDBJ databases">
        <authorList>
            <person name="Nowell W R."/>
        </authorList>
    </citation>
    <scope>NUCLEOTIDE SEQUENCE</scope>
</reference>
<evidence type="ECO:0000313" key="1">
    <source>
        <dbReference type="EMBL" id="CAF1247761.1"/>
    </source>
</evidence>
<accession>A0A814ZSE7</accession>
<comment type="caution">
    <text evidence="1">The sequence shown here is derived from an EMBL/GenBank/DDBJ whole genome shotgun (WGS) entry which is preliminary data.</text>
</comment>
<evidence type="ECO:0000313" key="2">
    <source>
        <dbReference type="EMBL" id="CAF3988268.1"/>
    </source>
</evidence>
<evidence type="ECO:0000313" key="5">
    <source>
        <dbReference type="Proteomes" id="UP000663860"/>
    </source>
</evidence>
<dbReference type="AlphaFoldDB" id="A0A814ZSE7"/>
<dbReference type="EMBL" id="CAJOBB010004599">
    <property type="protein sequence ID" value="CAF4095594.1"/>
    <property type="molecule type" value="Genomic_DNA"/>
</dbReference>
<evidence type="ECO:0000313" key="4">
    <source>
        <dbReference type="EMBL" id="CAF4095594.1"/>
    </source>
</evidence>
<sequence>MTSDRSNTPLITSEYYATAQPSNLSYNSYEMAPNASTQLKSDDDDEDICECCQSNSECIECCNGFLQLLCCCCMFVECLSLMK</sequence>
<dbReference type="Proteomes" id="UP000663881">
    <property type="component" value="Unassembled WGS sequence"/>
</dbReference>
<name>A0A814ZSE7_9BILA</name>